<dbReference type="GO" id="GO:0003735">
    <property type="term" value="F:structural constituent of ribosome"/>
    <property type="evidence" value="ECO:0007669"/>
    <property type="project" value="InterPro"/>
</dbReference>
<dbReference type="GO" id="GO:0005840">
    <property type="term" value="C:ribosome"/>
    <property type="evidence" value="ECO:0007669"/>
    <property type="project" value="UniProtKB-KW"/>
</dbReference>
<comment type="similarity">
    <text evidence="1 4">Belongs to the universal ribosomal protein uL23 family.</text>
</comment>
<evidence type="ECO:0000256" key="2">
    <source>
        <dbReference type="ARBA" id="ARBA00022980"/>
    </source>
</evidence>
<dbReference type="EMBL" id="CWGI01000001">
    <property type="protein sequence ID" value="CRX36955.1"/>
    <property type="molecule type" value="Genomic_DNA"/>
</dbReference>
<keyword evidence="6" id="KW-1185">Reference proteome</keyword>
<keyword evidence="2 4" id="KW-0689">Ribosomal protein</keyword>
<dbReference type="GO" id="GO:1990904">
    <property type="term" value="C:ribonucleoprotein complex"/>
    <property type="evidence" value="ECO:0007669"/>
    <property type="project" value="UniProtKB-KW"/>
</dbReference>
<evidence type="ECO:0000313" key="5">
    <source>
        <dbReference type="EMBL" id="CRX36955.1"/>
    </source>
</evidence>
<reference evidence="6" key="1">
    <citation type="submission" date="2015-05" db="EMBL/GenBank/DDBJ databases">
        <authorList>
            <person name="Collingro A."/>
        </authorList>
    </citation>
    <scope>NUCLEOTIDE SEQUENCE [LARGE SCALE GENOMIC DNA]</scope>
    <source>
        <strain evidence="6">Ps</strain>
    </source>
</reference>
<evidence type="ECO:0000256" key="3">
    <source>
        <dbReference type="ARBA" id="ARBA00023274"/>
    </source>
</evidence>
<dbReference type="NCBIfam" id="NF004363">
    <property type="entry name" value="PRK05738.2-4"/>
    <property type="match status" value="1"/>
</dbReference>
<dbReference type="Pfam" id="PF00276">
    <property type="entry name" value="Ribosomal_L23"/>
    <property type="match status" value="1"/>
</dbReference>
<protein>
    <recommendedName>
        <fullName evidence="4">Large ribosomal subunit protein uL23</fullName>
    </recommendedName>
</protein>
<evidence type="ECO:0000256" key="1">
    <source>
        <dbReference type="ARBA" id="ARBA00006700"/>
    </source>
</evidence>
<dbReference type="Proteomes" id="UP000242141">
    <property type="component" value="Unassembled WGS sequence"/>
</dbReference>
<evidence type="ECO:0000256" key="4">
    <source>
        <dbReference type="HAMAP-Rule" id="MF_01369"/>
    </source>
</evidence>
<dbReference type="SUPFAM" id="SSF54189">
    <property type="entry name" value="Ribosomal proteins S24e, L23 and L15e"/>
    <property type="match status" value="1"/>
</dbReference>
<dbReference type="InterPro" id="IPR013025">
    <property type="entry name" value="Ribosomal_uL23-like"/>
</dbReference>
<accession>A0A0G7ZL92</accession>
<keyword evidence="4" id="KW-0699">rRNA-binding</keyword>
<dbReference type="GO" id="GO:0019843">
    <property type="term" value="F:rRNA binding"/>
    <property type="evidence" value="ECO:0007669"/>
    <property type="project" value="UniProtKB-UniRule"/>
</dbReference>
<dbReference type="HAMAP" id="MF_01369_B">
    <property type="entry name" value="Ribosomal_uL23_B"/>
    <property type="match status" value="1"/>
</dbReference>
<keyword evidence="4" id="KW-0694">RNA-binding</keyword>
<comment type="subunit">
    <text evidence="4">Part of the 50S ribosomal subunit. Contacts protein L29, and trigger factor when it is bound to the ribosome.</text>
</comment>
<dbReference type="Gene3D" id="3.30.70.330">
    <property type="match status" value="1"/>
</dbReference>
<organism evidence="5 6">
    <name type="scientific">Candidatus Hepatoplasma crinochetorum</name>
    <dbReference type="NCBI Taxonomy" id="295596"/>
    <lineage>
        <taxon>Bacteria</taxon>
        <taxon>Bacillati</taxon>
        <taxon>Mycoplasmatota</taxon>
        <taxon>Mollicutes</taxon>
        <taxon>Candidatus Hepatoplasmataceae</taxon>
        <taxon>Candidatus Hepatoplasma</taxon>
    </lineage>
</organism>
<dbReference type="AlphaFoldDB" id="A0A0G7ZL92"/>
<evidence type="ECO:0000313" key="6">
    <source>
        <dbReference type="Proteomes" id="UP000242141"/>
    </source>
</evidence>
<sequence>MKKLNINDVIIKPLITEKNSRLTADHSTYVLEVHPDATKDDVKRAVEYIFAKSNAKVKKVNIAKVKRKAKKMGRFDGFKKGFKKAYVILSEGVIPIYGADGVEKEKKSANKKGLKIIDTEKLMKEAEKDIK</sequence>
<proteinExistence type="inferred from homology"/>
<name>A0A0G7ZL92_9MOLU</name>
<comment type="function">
    <text evidence="4">One of the early assembly proteins it binds 23S rRNA. One of the proteins that surrounds the polypeptide exit tunnel on the outside of the ribosome. Forms the main docking site for trigger factor binding to the ribosome.</text>
</comment>
<dbReference type="InterPro" id="IPR012677">
    <property type="entry name" value="Nucleotide-bd_a/b_plait_sf"/>
</dbReference>
<keyword evidence="3 4" id="KW-0687">Ribonucleoprotein</keyword>
<dbReference type="GO" id="GO:0006412">
    <property type="term" value="P:translation"/>
    <property type="evidence" value="ECO:0007669"/>
    <property type="project" value="UniProtKB-UniRule"/>
</dbReference>
<gene>
    <name evidence="4" type="primary">rplW</name>
    <name evidence="5" type="ORF">HEPPS_01550</name>
</gene>
<dbReference type="InterPro" id="IPR012678">
    <property type="entry name" value="Ribosomal_uL23/eL15/eS24_sf"/>
</dbReference>